<dbReference type="InterPro" id="IPR018422">
    <property type="entry name" value="Cation/H_exchanger_CPA1"/>
</dbReference>
<reference evidence="14" key="1">
    <citation type="journal article" date="2018" name="Nat. Microbiol.">
        <title>Leveraging single-cell genomics to expand the fungal tree of life.</title>
        <authorList>
            <person name="Ahrendt S.R."/>
            <person name="Quandt C.A."/>
            <person name="Ciobanu D."/>
            <person name="Clum A."/>
            <person name="Salamov A."/>
            <person name="Andreopoulos B."/>
            <person name="Cheng J.F."/>
            <person name="Woyke T."/>
            <person name="Pelin A."/>
            <person name="Henrissat B."/>
            <person name="Reynolds N.K."/>
            <person name="Benny G.L."/>
            <person name="Smith M.E."/>
            <person name="James T.Y."/>
            <person name="Grigoriev I.V."/>
        </authorList>
    </citation>
    <scope>NUCLEOTIDE SEQUENCE [LARGE SCALE GENOMIC DNA]</scope>
    <source>
        <strain evidence="14">RSA 468</strain>
    </source>
</reference>
<feature type="region of interest" description="Disordered" evidence="10">
    <location>
        <begin position="481"/>
        <end position="511"/>
    </location>
</feature>
<dbReference type="GO" id="GO:0007035">
    <property type="term" value="P:vacuolar acidification"/>
    <property type="evidence" value="ECO:0007669"/>
    <property type="project" value="TreeGrafter"/>
</dbReference>
<keyword evidence="5" id="KW-0915">Sodium</keyword>
<comment type="subcellular location">
    <subcellularLocation>
        <location evidence="1">Membrane</location>
        <topology evidence="1">Multi-pass membrane protein</topology>
    </subcellularLocation>
</comment>
<feature type="transmembrane region" description="Helical" evidence="11">
    <location>
        <begin position="411"/>
        <end position="432"/>
    </location>
</feature>
<evidence type="ECO:0000259" key="12">
    <source>
        <dbReference type="Pfam" id="PF00999"/>
    </source>
</evidence>
<evidence type="ECO:0000256" key="4">
    <source>
        <dbReference type="ARBA" id="ARBA00022989"/>
    </source>
</evidence>
<name>A0A4P9ZZR4_9FUNG</name>
<evidence type="ECO:0000256" key="10">
    <source>
        <dbReference type="SAM" id="MobiDB-lite"/>
    </source>
</evidence>
<evidence type="ECO:0000313" key="13">
    <source>
        <dbReference type="EMBL" id="RKP38330.1"/>
    </source>
</evidence>
<dbReference type="InterPro" id="IPR006153">
    <property type="entry name" value="Cation/H_exchanger_TM"/>
</dbReference>
<proteinExistence type="inferred from homology"/>
<dbReference type="GO" id="GO:0015385">
    <property type="term" value="F:sodium:proton antiporter activity"/>
    <property type="evidence" value="ECO:0007669"/>
    <property type="project" value="InterPro"/>
</dbReference>
<dbReference type="Proteomes" id="UP000268162">
    <property type="component" value="Unassembled WGS sequence"/>
</dbReference>
<dbReference type="Pfam" id="PF00999">
    <property type="entry name" value="Na_H_Exchanger"/>
    <property type="match status" value="1"/>
</dbReference>
<keyword evidence="2 9" id="KW-0813">Transport</keyword>
<dbReference type="EMBL" id="ML002379">
    <property type="protein sequence ID" value="RKP38330.1"/>
    <property type="molecule type" value="Genomic_DNA"/>
</dbReference>
<dbReference type="NCBIfam" id="TIGR00840">
    <property type="entry name" value="b_cpa1"/>
    <property type="match status" value="1"/>
</dbReference>
<dbReference type="GO" id="GO:0000329">
    <property type="term" value="C:fungal-type vacuole membrane"/>
    <property type="evidence" value="ECO:0007669"/>
    <property type="project" value="TreeGrafter"/>
</dbReference>
<keyword evidence="8 9" id="KW-0739">Sodium transport</keyword>
<feature type="transmembrane region" description="Helical" evidence="11">
    <location>
        <begin position="114"/>
        <end position="135"/>
    </location>
</feature>
<dbReference type="InterPro" id="IPR004709">
    <property type="entry name" value="NaH_exchanger"/>
</dbReference>
<evidence type="ECO:0000256" key="6">
    <source>
        <dbReference type="ARBA" id="ARBA00023065"/>
    </source>
</evidence>
<feature type="transmembrane region" description="Helical" evidence="11">
    <location>
        <begin position="147"/>
        <end position="170"/>
    </location>
</feature>
<keyword evidence="14" id="KW-1185">Reference proteome</keyword>
<feature type="transmembrane region" description="Helical" evidence="11">
    <location>
        <begin position="308"/>
        <end position="328"/>
    </location>
</feature>
<dbReference type="STRING" id="215637.A0A4P9ZZR4"/>
<dbReference type="PRINTS" id="PR01084">
    <property type="entry name" value="NAHEXCHNGR"/>
</dbReference>
<keyword evidence="3 9" id="KW-0812">Transmembrane</keyword>
<keyword evidence="4 11" id="KW-1133">Transmembrane helix</keyword>
<dbReference type="GO" id="GO:0005770">
    <property type="term" value="C:late endosome"/>
    <property type="evidence" value="ECO:0007669"/>
    <property type="project" value="TreeGrafter"/>
</dbReference>
<dbReference type="PANTHER" id="PTHR10110:SF187">
    <property type="entry name" value="SODIUM_HYDROGEN EXCHANGER"/>
    <property type="match status" value="1"/>
</dbReference>
<feature type="transmembrane region" description="Helical" evidence="11">
    <location>
        <begin position="218"/>
        <end position="243"/>
    </location>
</feature>
<keyword evidence="6 9" id="KW-0406">Ion transport</keyword>
<keyword evidence="7 11" id="KW-0472">Membrane</keyword>
<gene>
    <name evidence="13" type="ORF">BJ085DRAFT_42384</name>
</gene>
<protein>
    <recommendedName>
        <fullName evidence="9">Sodium/hydrogen exchanger</fullName>
    </recommendedName>
</protein>
<organism evidence="13 14">
    <name type="scientific">Dimargaris cristalligena</name>
    <dbReference type="NCBI Taxonomy" id="215637"/>
    <lineage>
        <taxon>Eukaryota</taxon>
        <taxon>Fungi</taxon>
        <taxon>Fungi incertae sedis</taxon>
        <taxon>Zoopagomycota</taxon>
        <taxon>Kickxellomycotina</taxon>
        <taxon>Dimargaritomycetes</taxon>
        <taxon>Dimargaritales</taxon>
        <taxon>Dimargaritaceae</taxon>
        <taxon>Dimargaris</taxon>
    </lineage>
</organism>
<keyword evidence="9" id="KW-0050">Antiport</keyword>
<evidence type="ECO:0000256" key="8">
    <source>
        <dbReference type="ARBA" id="ARBA00023201"/>
    </source>
</evidence>
<dbReference type="GO" id="GO:0015386">
    <property type="term" value="F:potassium:proton antiporter activity"/>
    <property type="evidence" value="ECO:0007669"/>
    <property type="project" value="TreeGrafter"/>
</dbReference>
<sequence length="511" mass="57465">MDPLQAVVRRQNDEEGKELYSSWALFLLLTLMACSLLLSYFLQRRKIQVIHESVVALLAGMLVGLFIRVANLYHIRDMVTFDHTYFFNMLLPPIILNCGYSLNKKDFFSLAVPIFAFAFVGTFISAMFTGVLAYLYSVTGLENLSLSFLECLMVGAILSSTDPVTVLAIFNQLKVEPRLYTIIFGESMLNDAVSIVLYESYKRFRGHSMHMGNMVQIIGLFFLVFTVSLVLGLLSGALCALVLKMTQLHRYRHLEICFITVMAYNTYFISNGIHMSGIVSLLFCGMALKHYAFDNMSRGTRDTLHDMFHVLSQLSENFIFLYLGITLFTNMEAIYKPVFIVYMVLVMVIARFVSVFPLSRLLNYVTVRIWGQTKCVTYEHQTMLFWAGLRGAVAFALAGDIPGHSGHVIRAMVLVVVVVSVVGFGGTIPTVIRALNIPTGVEPTPAPRSSAQARLLRTPDDAYSDSEAWIQSIDDRFIKPLLTRTPSPPAGTMSNSHRHHPDEDEEPRLLH</sequence>
<evidence type="ECO:0000256" key="3">
    <source>
        <dbReference type="ARBA" id="ARBA00022692"/>
    </source>
</evidence>
<feature type="domain" description="Cation/H+ exchanger transmembrane" evidence="12">
    <location>
        <begin position="35"/>
        <end position="432"/>
    </location>
</feature>
<feature type="transmembrane region" description="Helical" evidence="11">
    <location>
        <begin position="264"/>
        <end position="288"/>
    </location>
</feature>
<dbReference type="AlphaFoldDB" id="A0A4P9ZZR4"/>
<evidence type="ECO:0000256" key="1">
    <source>
        <dbReference type="ARBA" id="ARBA00004141"/>
    </source>
</evidence>
<feature type="transmembrane region" description="Helical" evidence="11">
    <location>
        <begin position="20"/>
        <end position="42"/>
    </location>
</feature>
<comment type="similarity">
    <text evidence="9">Belongs to the monovalent cation:proton antiporter 1 (CPA1) transporter (TC 2.A.36) family.</text>
</comment>
<evidence type="ECO:0000256" key="5">
    <source>
        <dbReference type="ARBA" id="ARBA00023053"/>
    </source>
</evidence>
<evidence type="ECO:0000256" key="11">
    <source>
        <dbReference type="SAM" id="Phobius"/>
    </source>
</evidence>
<evidence type="ECO:0000313" key="14">
    <source>
        <dbReference type="Proteomes" id="UP000268162"/>
    </source>
</evidence>
<dbReference type="GO" id="GO:0005769">
    <property type="term" value="C:early endosome"/>
    <property type="evidence" value="ECO:0007669"/>
    <property type="project" value="TreeGrafter"/>
</dbReference>
<evidence type="ECO:0000256" key="7">
    <source>
        <dbReference type="ARBA" id="ARBA00023136"/>
    </source>
</evidence>
<dbReference type="Gene3D" id="6.10.140.1330">
    <property type="match status" value="1"/>
</dbReference>
<dbReference type="PANTHER" id="PTHR10110">
    <property type="entry name" value="SODIUM/HYDROGEN EXCHANGER"/>
    <property type="match status" value="1"/>
</dbReference>
<evidence type="ECO:0000256" key="9">
    <source>
        <dbReference type="RuleBase" id="RU003722"/>
    </source>
</evidence>
<evidence type="ECO:0000256" key="2">
    <source>
        <dbReference type="ARBA" id="ARBA00022448"/>
    </source>
</evidence>
<feature type="transmembrane region" description="Helical" evidence="11">
    <location>
        <begin position="340"/>
        <end position="362"/>
    </location>
</feature>
<feature type="transmembrane region" description="Helical" evidence="11">
    <location>
        <begin position="54"/>
        <end position="73"/>
    </location>
</feature>
<accession>A0A4P9ZZR4</accession>